<dbReference type="SUPFAM" id="SSF48498">
    <property type="entry name" value="Tetracyclin repressor-like, C-terminal domain"/>
    <property type="match status" value="1"/>
</dbReference>
<dbReference type="GO" id="GO:0003700">
    <property type="term" value="F:DNA-binding transcription factor activity"/>
    <property type="evidence" value="ECO:0007669"/>
    <property type="project" value="TreeGrafter"/>
</dbReference>
<dbReference type="PANTHER" id="PTHR30055:SF234">
    <property type="entry name" value="HTH-TYPE TRANSCRIPTIONAL REGULATOR BETI"/>
    <property type="match status" value="1"/>
</dbReference>
<dbReference type="EMBL" id="QQBC01000001">
    <property type="protein sequence ID" value="RDI68889.1"/>
    <property type="molecule type" value="Genomic_DNA"/>
</dbReference>
<feature type="DNA-binding region" description="H-T-H motif" evidence="4">
    <location>
        <begin position="44"/>
        <end position="63"/>
    </location>
</feature>
<keyword evidence="3" id="KW-0804">Transcription</keyword>
<dbReference type="PROSITE" id="PS50977">
    <property type="entry name" value="HTH_TETR_2"/>
    <property type="match status" value="1"/>
</dbReference>
<evidence type="ECO:0000256" key="4">
    <source>
        <dbReference type="PROSITE-ProRule" id="PRU00335"/>
    </source>
</evidence>
<dbReference type="PRINTS" id="PR00455">
    <property type="entry name" value="HTHTETR"/>
</dbReference>
<dbReference type="InterPro" id="IPR036271">
    <property type="entry name" value="Tet_transcr_reg_TetR-rel_C_sf"/>
</dbReference>
<dbReference type="InterPro" id="IPR050109">
    <property type="entry name" value="HTH-type_TetR-like_transc_reg"/>
</dbReference>
<evidence type="ECO:0000313" key="7">
    <source>
        <dbReference type="Proteomes" id="UP000254869"/>
    </source>
</evidence>
<accession>A0A370IDU6</accession>
<organism evidence="6 7">
    <name type="scientific">Nocardia pseudobrasiliensis</name>
    <dbReference type="NCBI Taxonomy" id="45979"/>
    <lineage>
        <taxon>Bacteria</taxon>
        <taxon>Bacillati</taxon>
        <taxon>Actinomycetota</taxon>
        <taxon>Actinomycetes</taxon>
        <taxon>Mycobacteriales</taxon>
        <taxon>Nocardiaceae</taxon>
        <taxon>Nocardia</taxon>
    </lineage>
</organism>
<keyword evidence="2 4" id="KW-0238">DNA-binding</keyword>
<dbReference type="GO" id="GO:0000976">
    <property type="term" value="F:transcription cis-regulatory region binding"/>
    <property type="evidence" value="ECO:0007669"/>
    <property type="project" value="TreeGrafter"/>
</dbReference>
<evidence type="ECO:0000313" key="6">
    <source>
        <dbReference type="EMBL" id="RDI68889.1"/>
    </source>
</evidence>
<evidence type="ECO:0000259" key="5">
    <source>
        <dbReference type="PROSITE" id="PS50977"/>
    </source>
</evidence>
<keyword evidence="1" id="KW-0805">Transcription regulation</keyword>
<evidence type="ECO:0000256" key="1">
    <source>
        <dbReference type="ARBA" id="ARBA00023015"/>
    </source>
</evidence>
<dbReference type="InterPro" id="IPR001647">
    <property type="entry name" value="HTH_TetR"/>
</dbReference>
<name>A0A370IDU6_9NOCA</name>
<feature type="domain" description="HTH tetR-type" evidence="5">
    <location>
        <begin position="22"/>
        <end position="81"/>
    </location>
</feature>
<dbReference type="InterPro" id="IPR049445">
    <property type="entry name" value="TetR_SbtR-like_C"/>
</dbReference>
<dbReference type="Pfam" id="PF21597">
    <property type="entry name" value="TetR_C_43"/>
    <property type="match status" value="1"/>
</dbReference>
<keyword evidence="7" id="KW-1185">Reference proteome</keyword>
<dbReference type="AlphaFoldDB" id="A0A370IDU6"/>
<dbReference type="PANTHER" id="PTHR30055">
    <property type="entry name" value="HTH-TYPE TRANSCRIPTIONAL REGULATOR RUTR"/>
    <property type="match status" value="1"/>
</dbReference>
<proteinExistence type="predicted"/>
<comment type="caution">
    <text evidence="6">The sequence shown here is derived from an EMBL/GenBank/DDBJ whole genome shotgun (WGS) entry which is preliminary data.</text>
</comment>
<dbReference type="Gene3D" id="1.10.357.10">
    <property type="entry name" value="Tetracycline Repressor, domain 2"/>
    <property type="match status" value="1"/>
</dbReference>
<dbReference type="Proteomes" id="UP000254869">
    <property type="component" value="Unassembled WGS sequence"/>
</dbReference>
<gene>
    <name evidence="6" type="ORF">DFR76_101425</name>
</gene>
<evidence type="ECO:0000256" key="3">
    <source>
        <dbReference type="ARBA" id="ARBA00023163"/>
    </source>
</evidence>
<dbReference type="SUPFAM" id="SSF46689">
    <property type="entry name" value="Homeodomain-like"/>
    <property type="match status" value="1"/>
</dbReference>
<dbReference type="InterPro" id="IPR009057">
    <property type="entry name" value="Homeodomain-like_sf"/>
</dbReference>
<protein>
    <submittedName>
        <fullName evidence="6">TetR family transcriptional regulator</fullName>
    </submittedName>
</protein>
<reference evidence="6 7" key="1">
    <citation type="submission" date="2018-07" db="EMBL/GenBank/DDBJ databases">
        <title>Genomic Encyclopedia of Type Strains, Phase IV (KMG-IV): sequencing the most valuable type-strain genomes for metagenomic binning, comparative biology and taxonomic classification.</title>
        <authorList>
            <person name="Goeker M."/>
        </authorList>
    </citation>
    <scope>NUCLEOTIDE SEQUENCE [LARGE SCALE GENOMIC DNA]</scope>
    <source>
        <strain evidence="6 7">DSM 44290</strain>
    </source>
</reference>
<dbReference type="Pfam" id="PF00440">
    <property type="entry name" value="TetR_N"/>
    <property type="match status" value="1"/>
</dbReference>
<sequence length="199" mass="21791">MFPVEKTVDAPPTQRPMRADARRNYERIVASARDAFAEHGPEAPLDDIARRAGVGAGTLYRHFPNRDALIEAVYRSQIEALAQRAFELRDTEPPGEALRGWLHAQVDFVMNERSLALTLKAAIDRNSETFTLCSALVSEAAAAVLHPAQEAGLIRTDIEPRDVLRLAHGIGAACESAGREAADRLLAVAWDGLRATDQR</sequence>
<evidence type="ECO:0000256" key="2">
    <source>
        <dbReference type="ARBA" id="ARBA00023125"/>
    </source>
</evidence>
<dbReference type="STRING" id="1210086.GCA_001613105_00278"/>